<evidence type="ECO:0000313" key="6">
    <source>
        <dbReference type="EMBL" id="WOX57249.1"/>
    </source>
</evidence>
<dbReference type="GO" id="GO:0005524">
    <property type="term" value="F:ATP binding"/>
    <property type="evidence" value="ECO:0007669"/>
    <property type="project" value="UniProtKB-UniRule"/>
</dbReference>
<sequence length="362" mass="39615">MKPRVLVAGFATRHVAQSAYRAGYTVYAVDHYCDRDLSWYTRDSLAFEELADLPDKIAELASRHPVDALVVTSGAETVGTTIPLYGTPPTKVERFLDKLEIQRFFEGLGVPVPPLAEGRFPAMVKPRRGAGGWRNAVVGTEEELRRWEETWPDVPYIAQTVLDGVPSSVSCIADGRRARAIAVNRQILRGGGERAHGFAGSLTPFLHPLAQEMIEAAERIAAASGCVGSVGIDFVAGDRPWAIEINPRFQATLDTVEMAIGESVFEMHMNACRGVIPAMRPPARQVATRQILFAERDMRLDADLSGLAPRVADIPWPGTEFEEGQAILSVYGRGGSEDEAYADLERSLVLVRKRSGDQGKGW</sequence>
<dbReference type="Pfam" id="PF02655">
    <property type="entry name" value="ATP-grasp_3"/>
    <property type="match status" value="1"/>
</dbReference>
<evidence type="ECO:0000256" key="3">
    <source>
        <dbReference type="ARBA" id="ARBA00022840"/>
    </source>
</evidence>
<evidence type="ECO:0000259" key="5">
    <source>
        <dbReference type="PROSITE" id="PS50975"/>
    </source>
</evidence>
<dbReference type="AlphaFoldDB" id="A0AAX4FTJ6"/>
<evidence type="ECO:0000313" key="7">
    <source>
        <dbReference type="Proteomes" id="UP001305652"/>
    </source>
</evidence>
<dbReference type="InterPro" id="IPR011761">
    <property type="entry name" value="ATP-grasp"/>
</dbReference>
<organism evidence="6 7">
    <name type="scientific">Methanoculleus receptaculi</name>
    <dbReference type="NCBI Taxonomy" id="394967"/>
    <lineage>
        <taxon>Archaea</taxon>
        <taxon>Methanobacteriati</taxon>
        <taxon>Methanobacteriota</taxon>
        <taxon>Stenosarchaea group</taxon>
        <taxon>Methanomicrobia</taxon>
        <taxon>Methanomicrobiales</taxon>
        <taxon>Methanomicrobiaceae</taxon>
        <taxon>Methanoculleus</taxon>
    </lineage>
</organism>
<dbReference type="GO" id="GO:0016874">
    <property type="term" value="F:ligase activity"/>
    <property type="evidence" value="ECO:0007669"/>
    <property type="project" value="UniProtKB-KW"/>
</dbReference>
<evidence type="ECO:0000256" key="1">
    <source>
        <dbReference type="ARBA" id="ARBA00022598"/>
    </source>
</evidence>
<keyword evidence="1" id="KW-0436">Ligase</keyword>
<dbReference type="RefSeq" id="WP_318620777.1">
    <property type="nucleotide sequence ID" value="NZ_CP137642.1"/>
</dbReference>
<protein>
    <submittedName>
        <fullName evidence="6">ATP-grasp domain-containing protein</fullName>
    </submittedName>
</protein>
<keyword evidence="7" id="KW-1185">Reference proteome</keyword>
<dbReference type="SUPFAM" id="SSF56059">
    <property type="entry name" value="Glutathione synthetase ATP-binding domain-like"/>
    <property type="match status" value="1"/>
</dbReference>
<dbReference type="KEGG" id="mrc:R6Y96_08045"/>
<keyword evidence="2 4" id="KW-0547">Nucleotide-binding</keyword>
<dbReference type="PANTHER" id="PTHR43055">
    <property type="entry name" value="FORMATE-DEPENDENT PHOSPHORIBOSYLGLYCINAMIDE FORMYLTRANSFERASE"/>
    <property type="match status" value="1"/>
</dbReference>
<dbReference type="GO" id="GO:0046872">
    <property type="term" value="F:metal ion binding"/>
    <property type="evidence" value="ECO:0007669"/>
    <property type="project" value="InterPro"/>
</dbReference>
<dbReference type="InterPro" id="IPR003806">
    <property type="entry name" value="ATP-grasp_PylC-type"/>
</dbReference>
<dbReference type="PROSITE" id="PS50975">
    <property type="entry name" value="ATP_GRASP"/>
    <property type="match status" value="1"/>
</dbReference>
<feature type="domain" description="ATP-grasp" evidence="5">
    <location>
        <begin position="79"/>
        <end position="273"/>
    </location>
</feature>
<accession>A0AAX4FTJ6</accession>
<dbReference type="GO" id="GO:0005829">
    <property type="term" value="C:cytosol"/>
    <property type="evidence" value="ECO:0007669"/>
    <property type="project" value="TreeGrafter"/>
</dbReference>
<dbReference type="PANTHER" id="PTHR43055:SF1">
    <property type="entry name" value="FORMATE-DEPENDENT PHOSPHORIBOSYLGLYCINAMIDE FORMYLTRANSFERASE"/>
    <property type="match status" value="1"/>
</dbReference>
<dbReference type="EMBL" id="CP137642">
    <property type="protein sequence ID" value="WOX57249.1"/>
    <property type="molecule type" value="Genomic_DNA"/>
</dbReference>
<gene>
    <name evidence="6" type="ORF">R6Y96_08045</name>
</gene>
<evidence type="ECO:0000256" key="2">
    <source>
        <dbReference type="ARBA" id="ARBA00022741"/>
    </source>
</evidence>
<name>A0AAX4FTJ6_9EURY</name>
<evidence type="ECO:0000256" key="4">
    <source>
        <dbReference type="PROSITE-ProRule" id="PRU00409"/>
    </source>
</evidence>
<dbReference type="Proteomes" id="UP001305652">
    <property type="component" value="Chromosome"/>
</dbReference>
<dbReference type="Gene3D" id="3.30.470.20">
    <property type="entry name" value="ATP-grasp fold, B domain"/>
    <property type="match status" value="1"/>
</dbReference>
<dbReference type="GeneID" id="85733100"/>
<reference evidence="6 7" key="1">
    <citation type="submission" date="2023-10" db="EMBL/GenBank/DDBJ databases">
        <title>The complete genome sequence of Methanoculleus receptaculi DSM 18860.</title>
        <authorList>
            <person name="Lai S.-J."/>
            <person name="You Y.-T."/>
            <person name="Chen S.-C."/>
        </authorList>
    </citation>
    <scope>NUCLEOTIDE SEQUENCE [LARGE SCALE GENOMIC DNA]</scope>
    <source>
        <strain evidence="6 7">DSM 18860</strain>
    </source>
</reference>
<proteinExistence type="predicted"/>
<keyword evidence="3 4" id="KW-0067">ATP-binding</keyword>